<dbReference type="EMBL" id="FOGG01000002">
    <property type="protein sequence ID" value="SEQ94246.1"/>
    <property type="molecule type" value="Genomic_DNA"/>
</dbReference>
<dbReference type="AlphaFoldDB" id="A0A1H9K4R2"/>
<evidence type="ECO:0000313" key="3">
    <source>
        <dbReference type="Proteomes" id="UP000199572"/>
    </source>
</evidence>
<dbReference type="Proteomes" id="UP000199572">
    <property type="component" value="Unassembled WGS sequence"/>
</dbReference>
<dbReference type="OrthoDB" id="771036at2"/>
<keyword evidence="3" id="KW-1185">Reference proteome</keyword>
<accession>A0A1H9K4R2</accession>
<feature type="compositionally biased region" description="Basic and acidic residues" evidence="1">
    <location>
        <begin position="1"/>
        <end position="35"/>
    </location>
</feature>
<evidence type="ECO:0000256" key="1">
    <source>
        <dbReference type="SAM" id="MobiDB-lite"/>
    </source>
</evidence>
<proteinExistence type="predicted"/>
<feature type="region of interest" description="Disordered" evidence="1">
    <location>
        <begin position="1"/>
        <end position="68"/>
    </location>
</feature>
<evidence type="ECO:0000313" key="2">
    <source>
        <dbReference type="EMBL" id="SEQ94246.1"/>
    </source>
</evidence>
<reference evidence="2 3" key="1">
    <citation type="submission" date="2016-10" db="EMBL/GenBank/DDBJ databases">
        <authorList>
            <person name="de Groot N.N."/>
        </authorList>
    </citation>
    <scope>NUCLEOTIDE SEQUENCE [LARGE SCALE GENOMIC DNA]</scope>
    <source>
        <strain evidence="2 3">DSM 18610</strain>
    </source>
</reference>
<dbReference type="RefSeq" id="WP_090880998.1">
    <property type="nucleotide sequence ID" value="NZ_FOGG01000002.1"/>
</dbReference>
<sequence length="68" mass="7637">MSGPKVKSDKPGSNYEKEVPEGREPVDHKTVRKPNDSLPNKPPKAKNPAQQRELEEQPVHSIKKAPKE</sequence>
<name>A0A1H9K4R2_9SPHI</name>
<organism evidence="2 3">
    <name type="scientific">Pedobacter rhizosphaerae</name>
    <dbReference type="NCBI Taxonomy" id="390241"/>
    <lineage>
        <taxon>Bacteria</taxon>
        <taxon>Pseudomonadati</taxon>
        <taxon>Bacteroidota</taxon>
        <taxon>Sphingobacteriia</taxon>
        <taxon>Sphingobacteriales</taxon>
        <taxon>Sphingobacteriaceae</taxon>
        <taxon>Pedobacter</taxon>
    </lineage>
</organism>
<gene>
    <name evidence="2" type="ORF">SAMN04488023_102221</name>
</gene>
<dbReference type="STRING" id="390241.SAMN04488023_102221"/>
<protein>
    <submittedName>
        <fullName evidence="2">Uncharacterized protein</fullName>
    </submittedName>
</protein>